<dbReference type="EMBL" id="FPHF01000029">
    <property type="protein sequence ID" value="SFV55360.1"/>
    <property type="molecule type" value="Genomic_DNA"/>
</dbReference>
<proteinExistence type="predicted"/>
<name>A0A1W1BP62_9ZZZZ</name>
<reference evidence="1" key="1">
    <citation type="submission" date="2016-10" db="EMBL/GenBank/DDBJ databases">
        <authorList>
            <person name="de Groot N.N."/>
        </authorList>
    </citation>
    <scope>NUCLEOTIDE SEQUENCE</scope>
</reference>
<evidence type="ECO:0000313" key="1">
    <source>
        <dbReference type="EMBL" id="SFV55360.1"/>
    </source>
</evidence>
<accession>A0A1W1BP62</accession>
<gene>
    <name evidence="1" type="ORF">MNB_SM-4-1502</name>
</gene>
<organism evidence="1">
    <name type="scientific">hydrothermal vent metagenome</name>
    <dbReference type="NCBI Taxonomy" id="652676"/>
    <lineage>
        <taxon>unclassified sequences</taxon>
        <taxon>metagenomes</taxon>
        <taxon>ecological metagenomes</taxon>
    </lineage>
</organism>
<protein>
    <submittedName>
        <fullName evidence="1">Uncharacterized protein</fullName>
    </submittedName>
</protein>
<dbReference type="AlphaFoldDB" id="A0A1W1BP62"/>
<sequence>MTEAITIAQDVSDSLPTDASYDEIIKELAFDRMIKKGLEDSKNGNTISSKEMELRIKEW</sequence>